<evidence type="ECO:0000313" key="2">
    <source>
        <dbReference type="Proteomes" id="UP000314294"/>
    </source>
</evidence>
<comment type="caution">
    <text evidence="1">The sequence shown here is derived from an EMBL/GenBank/DDBJ whole genome shotgun (WGS) entry which is preliminary data.</text>
</comment>
<dbReference type="Proteomes" id="UP000314294">
    <property type="component" value="Unassembled WGS sequence"/>
</dbReference>
<accession>A0A4Z2JBV1</accession>
<keyword evidence="2" id="KW-1185">Reference proteome</keyword>
<dbReference type="AlphaFoldDB" id="A0A4Z2JBV1"/>
<organism evidence="1 2">
    <name type="scientific">Liparis tanakae</name>
    <name type="common">Tanaka's snailfish</name>
    <dbReference type="NCBI Taxonomy" id="230148"/>
    <lineage>
        <taxon>Eukaryota</taxon>
        <taxon>Metazoa</taxon>
        <taxon>Chordata</taxon>
        <taxon>Craniata</taxon>
        <taxon>Vertebrata</taxon>
        <taxon>Euteleostomi</taxon>
        <taxon>Actinopterygii</taxon>
        <taxon>Neopterygii</taxon>
        <taxon>Teleostei</taxon>
        <taxon>Neoteleostei</taxon>
        <taxon>Acanthomorphata</taxon>
        <taxon>Eupercaria</taxon>
        <taxon>Perciformes</taxon>
        <taxon>Cottioidei</taxon>
        <taxon>Cottales</taxon>
        <taxon>Liparidae</taxon>
        <taxon>Liparis</taxon>
    </lineage>
</organism>
<sequence length="73" mass="7984">MTPLPDPAELRATSEWTQSSSVIGIVQVSVPAARRLAFRVTRVNGSSVRPKWTRVITVVYSCCRLSVSVSHSV</sequence>
<name>A0A4Z2JBV1_9TELE</name>
<reference evidence="1 2" key="1">
    <citation type="submission" date="2019-03" db="EMBL/GenBank/DDBJ databases">
        <title>First draft genome of Liparis tanakae, snailfish: a comprehensive survey of snailfish specific genes.</title>
        <authorList>
            <person name="Kim W."/>
            <person name="Song I."/>
            <person name="Jeong J.-H."/>
            <person name="Kim D."/>
            <person name="Kim S."/>
            <person name="Ryu S."/>
            <person name="Song J.Y."/>
            <person name="Lee S.K."/>
        </authorList>
    </citation>
    <scope>NUCLEOTIDE SEQUENCE [LARGE SCALE GENOMIC DNA]</scope>
    <source>
        <tissue evidence="1">Muscle</tissue>
    </source>
</reference>
<dbReference type="EMBL" id="SRLO01000009">
    <property type="protein sequence ID" value="TNN87620.1"/>
    <property type="molecule type" value="Genomic_DNA"/>
</dbReference>
<protein>
    <submittedName>
        <fullName evidence="1">Uncharacterized protein</fullName>
    </submittedName>
</protein>
<proteinExistence type="predicted"/>
<gene>
    <name evidence="1" type="ORF">EYF80_001967</name>
</gene>
<evidence type="ECO:0000313" key="1">
    <source>
        <dbReference type="EMBL" id="TNN87620.1"/>
    </source>
</evidence>